<dbReference type="RefSeq" id="WP_001100494.1">
    <property type="nucleotide sequence ID" value="NZ_CP083259.1"/>
</dbReference>
<name>A0A0U1MT17_STAAU</name>
<evidence type="ECO:0000313" key="8">
    <source>
        <dbReference type="Proteomes" id="UP000433366"/>
    </source>
</evidence>
<dbReference type="EMBL" id="WPVZ01000347">
    <property type="protein sequence ID" value="MVL44936.1"/>
    <property type="molecule type" value="Genomic_DNA"/>
</dbReference>
<evidence type="ECO:0000313" key="7">
    <source>
        <dbReference type="Proteomes" id="UP000039437"/>
    </source>
</evidence>
<dbReference type="Proteomes" id="UP000434412">
    <property type="component" value="Unassembled WGS sequence"/>
</dbReference>
<evidence type="ECO:0000256" key="2">
    <source>
        <dbReference type="PROSITE-ProRule" id="PRU00335"/>
    </source>
</evidence>
<dbReference type="PATRIC" id="fig|1280.3385.peg.1060"/>
<gene>
    <name evidence="4" type="ORF">BN1321_40017</name>
    <name evidence="5" type="ORF">GO793_04820</name>
    <name evidence="6" type="ORF">GO941_05450</name>
</gene>
<dbReference type="Gene3D" id="1.10.357.10">
    <property type="entry name" value="Tetracycline Repressor, domain 2"/>
    <property type="match status" value="1"/>
</dbReference>
<reference evidence="8 9" key="2">
    <citation type="submission" date="2019-11" db="EMBL/GenBank/DDBJ databases">
        <title>Implementation of targeted gown and glove precautions to prevent Staphylococcus aureus acquisition in community-based nursing homes.</title>
        <authorList>
            <person name="Stine O.C."/>
        </authorList>
    </citation>
    <scope>NUCLEOTIDE SEQUENCE [LARGE SCALE GENOMIC DNA]</scope>
    <source>
        <strain evidence="6 9">S_2023.LVRQ.AN</strain>
        <strain evidence="5 8">S_4031.LGMP.AI</strain>
    </source>
</reference>
<evidence type="ECO:0000313" key="4">
    <source>
        <dbReference type="EMBL" id="CRI17411.1"/>
    </source>
</evidence>
<feature type="domain" description="HTH tetR-type" evidence="3">
    <location>
        <begin position="9"/>
        <end position="69"/>
    </location>
</feature>
<evidence type="ECO:0000313" key="5">
    <source>
        <dbReference type="EMBL" id="MVI55181.1"/>
    </source>
</evidence>
<dbReference type="PROSITE" id="PS50977">
    <property type="entry name" value="HTH_TETR_2"/>
    <property type="match status" value="1"/>
</dbReference>
<dbReference type="InterPro" id="IPR001647">
    <property type="entry name" value="HTH_TetR"/>
</dbReference>
<dbReference type="SUPFAM" id="SSF46689">
    <property type="entry name" value="Homeodomain-like"/>
    <property type="match status" value="1"/>
</dbReference>
<evidence type="ECO:0000313" key="6">
    <source>
        <dbReference type="EMBL" id="MVL44936.1"/>
    </source>
</evidence>
<dbReference type="InterPro" id="IPR009057">
    <property type="entry name" value="Homeodomain-like_sf"/>
</dbReference>
<dbReference type="Proteomes" id="UP000433366">
    <property type="component" value="Unassembled WGS sequence"/>
</dbReference>
<dbReference type="PANTHER" id="PTHR43479:SF7">
    <property type="entry name" value="TETR-FAMILY TRANSCRIPTIONAL REGULATOR"/>
    <property type="match status" value="1"/>
</dbReference>
<proteinExistence type="predicted"/>
<dbReference type="EMBL" id="WPRH01000325">
    <property type="protein sequence ID" value="MVI55181.1"/>
    <property type="molecule type" value="Genomic_DNA"/>
</dbReference>
<protein>
    <submittedName>
        <fullName evidence="4">Bacterial regulatory s, tetR family protein</fullName>
    </submittedName>
    <submittedName>
        <fullName evidence="5">TetR family transcriptional regulator</fullName>
    </submittedName>
</protein>
<dbReference type="PANTHER" id="PTHR43479">
    <property type="entry name" value="ACREF/ENVCD OPERON REPRESSOR-RELATED"/>
    <property type="match status" value="1"/>
</dbReference>
<reference evidence="4 7" key="1">
    <citation type="submission" date="2015-04" db="EMBL/GenBank/DDBJ databases">
        <authorList>
            <person name="Syromyatnikov M.Y."/>
            <person name="Popov V.N."/>
        </authorList>
    </citation>
    <scope>NUCLEOTIDE SEQUENCE [LARGE SCALE GENOMIC DNA]</scope>
    <source>
        <strain evidence="4 7">AH1</strain>
    </source>
</reference>
<dbReference type="GO" id="GO:0003677">
    <property type="term" value="F:DNA binding"/>
    <property type="evidence" value="ECO:0007669"/>
    <property type="project" value="UniProtKB-UniRule"/>
</dbReference>
<dbReference type="Proteomes" id="UP000039437">
    <property type="component" value="Unassembled WGS sequence"/>
</dbReference>
<evidence type="ECO:0000259" key="3">
    <source>
        <dbReference type="PROSITE" id="PS50977"/>
    </source>
</evidence>
<evidence type="ECO:0000256" key="1">
    <source>
        <dbReference type="ARBA" id="ARBA00023125"/>
    </source>
</evidence>
<dbReference type="AlphaFoldDB" id="A0A0U1MT17"/>
<sequence>MNVGDLRVVKTRASIKKAFMTLLFEKDFDTISIKEITEFAQIGRKTFYLHYIDKYDLLDQIVSEKLIELEQISEAKKSLGIQEGTQLWFEFFENNRTFFMKIFNINNASNYKKKLLHFIEEEFKKKVPTRVATEKGLDYDLYINFISNGIVGLLDIYLNSSENTEEQEKITLQVSRLLSLYDLI</sequence>
<organism evidence="4 7">
    <name type="scientific">Staphylococcus aureus</name>
    <dbReference type="NCBI Taxonomy" id="1280"/>
    <lineage>
        <taxon>Bacteria</taxon>
        <taxon>Bacillati</taxon>
        <taxon>Bacillota</taxon>
        <taxon>Bacilli</taxon>
        <taxon>Bacillales</taxon>
        <taxon>Staphylococcaceae</taxon>
        <taxon>Staphylococcus</taxon>
    </lineage>
</organism>
<feature type="DNA-binding region" description="H-T-H motif" evidence="2">
    <location>
        <begin position="32"/>
        <end position="51"/>
    </location>
</feature>
<keyword evidence="1 2" id="KW-0238">DNA-binding</keyword>
<dbReference type="EMBL" id="CVOQ01000034">
    <property type="protein sequence ID" value="CRI17411.1"/>
    <property type="molecule type" value="Genomic_DNA"/>
</dbReference>
<evidence type="ECO:0000313" key="9">
    <source>
        <dbReference type="Proteomes" id="UP000434412"/>
    </source>
</evidence>
<dbReference type="Pfam" id="PF14278">
    <property type="entry name" value="TetR_C_8"/>
    <property type="match status" value="1"/>
</dbReference>
<accession>A0A0U1MT17</accession>
<dbReference type="InterPro" id="IPR050624">
    <property type="entry name" value="HTH-type_Tx_Regulator"/>
</dbReference>
<dbReference type="InterPro" id="IPR039532">
    <property type="entry name" value="TetR_C_Firmicutes"/>
</dbReference>